<organism evidence="1 2">
    <name type="scientific">Vibrio ostreicida</name>
    <dbReference type="NCBI Taxonomy" id="526588"/>
    <lineage>
        <taxon>Bacteria</taxon>
        <taxon>Pseudomonadati</taxon>
        <taxon>Pseudomonadota</taxon>
        <taxon>Gammaproteobacteria</taxon>
        <taxon>Vibrionales</taxon>
        <taxon>Vibrionaceae</taxon>
        <taxon>Vibrio</taxon>
    </lineage>
</organism>
<keyword evidence="2" id="KW-1185">Reference proteome</keyword>
<accession>A0ABT8BRJ0</accession>
<dbReference type="Pfam" id="PF11207">
    <property type="entry name" value="DUF2989"/>
    <property type="match status" value="1"/>
</dbReference>
<dbReference type="PROSITE" id="PS51257">
    <property type="entry name" value="PROKAR_LIPOPROTEIN"/>
    <property type="match status" value="1"/>
</dbReference>
<sequence length="275" mass="31149">MNNFKVLFIISLALALSGCFEGRKNTQQLCEKHPQLQCERMNLDDGQCRVPRTDLIWHRFEVFKQPTPSNLIKEYHLAAAYKKCLELASQIQPIQQPGLKQKRFDALVNSGDDLESLVVRIRESSAPEALYFLWSQTGDDASKRSFLQLEGTPALNTAEMQYALATFYTSRDQEKTLTLLNKSLELGNGDNINLDIFKSLASINYQLGRKEQAYVWAMVTSEFDEASMPSLQETHLLYGFSKEKYAQLDDLAGDVESAISKGRYNSSLLATLNKK</sequence>
<reference evidence="2" key="1">
    <citation type="journal article" date="2019" name="Int. J. Syst. Evol. Microbiol.">
        <title>The Global Catalogue of Microorganisms (GCM) 10K type strain sequencing project: providing services to taxonomists for standard genome sequencing and annotation.</title>
        <authorList>
            <consortium name="The Broad Institute Genomics Platform"/>
            <consortium name="The Broad Institute Genome Sequencing Center for Infectious Disease"/>
            <person name="Wu L."/>
            <person name="Ma J."/>
        </authorList>
    </citation>
    <scope>NUCLEOTIDE SEQUENCE [LARGE SCALE GENOMIC DNA]</scope>
    <source>
        <strain evidence="2">CECT 7398</strain>
    </source>
</reference>
<dbReference type="InterPro" id="IPR021372">
    <property type="entry name" value="DUF2989"/>
</dbReference>
<dbReference type="RefSeq" id="WP_076587223.1">
    <property type="nucleotide sequence ID" value="NZ_JABEYA020000002.1"/>
</dbReference>
<proteinExistence type="predicted"/>
<gene>
    <name evidence="1" type="ORF">QWZ16_07640</name>
</gene>
<dbReference type="EMBL" id="JAUFQC010000001">
    <property type="protein sequence ID" value="MDN3609573.1"/>
    <property type="molecule type" value="Genomic_DNA"/>
</dbReference>
<dbReference type="Proteomes" id="UP001238540">
    <property type="component" value="Unassembled WGS sequence"/>
</dbReference>
<evidence type="ECO:0000313" key="2">
    <source>
        <dbReference type="Proteomes" id="UP001238540"/>
    </source>
</evidence>
<evidence type="ECO:0000313" key="1">
    <source>
        <dbReference type="EMBL" id="MDN3609573.1"/>
    </source>
</evidence>
<comment type="caution">
    <text evidence="1">The sequence shown here is derived from an EMBL/GenBank/DDBJ whole genome shotgun (WGS) entry which is preliminary data.</text>
</comment>
<name>A0ABT8BRJ0_9VIBR</name>
<protein>
    <submittedName>
        <fullName evidence="1">DUF2989 domain-containing protein</fullName>
    </submittedName>
</protein>